<dbReference type="EMBL" id="CM051404">
    <property type="protein sequence ID" value="KAJ4707007.1"/>
    <property type="molecule type" value="Genomic_DNA"/>
</dbReference>
<name>A0ACC1X7R3_MELAZ</name>
<dbReference type="Proteomes" id="UP001164539">
    <property type="component" value="Chromosome 11"/>
</dbReference>
<organism evidence="1 2">
    <name type="scientific">Melia azedarach</name>
    <name type="common">Chinaberry tree</name>
    <dbReference type="NCBI Taxonomy" id="155640"/>
    <lineage>
        <taxon>Eukaryota</taxon>
        <taxon>Viridiplantae</taxon>
        <taxon>Streptophyta</taxon>
        <taxon>Embryophyta</taxon>
        <taxon>Tracheophyta</taxon>
        <taxon>Spermatophyta</taxon>
        <taxon>Magnoliopsida</taxon>
        <taxon>eudicotyledons</taxon>
        <taxon>Gunneridae</taxon>
        <taxon>Pentapetalae</taxon>
        <taxon>rosids</taxon>
        <taxon>malvids</taxon>
        <taxon>Sapindales</taxon>
        <taxon>Meliaceae</taxon>
        <taxon>Melia</taxon>
    </lineage>
</organism>
<reference evidence="1 2" key="1">
    <citation type="journal article" date="2023" name="Science">
        <title>Complex scaffold remodeling in plant triterpene biosynthesis.</title>
        <authorList>
            <person name="De La Pena R."/>
            <person name="Hodgson H."/>
            <person name="Liu J.C."/>
            <person name="Stephenson M.J."/>
            <person name="Martin A.C."/>
            <person name="Owen C."/>
            <person name="Harkess A."/>
            <person name="Leebens-Mack J."/>
            <person name="Jimenez L.E."/>
            <person name="Osbourn A."/>
            <person name="Sattely E.S."/>
        </authorList>
    </citation>
    <scope>NUCLEOTIDE SEQUENCE [LARGE SCALE GENOMIC DNA]</scope>
    <source>
        <strain evidence="2">cv. JPN11</strain>
        <tissue evidence="1">Leaf</tissue>
    </source>
</reference>
<sequence>MAKEETYILPLLESYPMVGGDGPHSYAKNSTFQKKIVDCAKEMVTEGIVEKLDLQSMGFDNSCTFRIADLGSSVGPNTFIAVQNIIEAVEQKYQAENKDPSTIEFQVFFNDLDNNDFNTLFRTLPPTRKYFAAGVPGSFHNRFFPKSSLHIVHCSNTLHWLSKIPDEIVDGKSPAWNKGSIHCTGFVKEVVEAYSAQFKNDMDSFFNARAKELVPGGLMLILISTVPDGVPASKTFEGMHYDFLGSCLHDLAKMGLISEEKVDSFNFSLYFPFYGEFEALMRRNEHFTMERMDKFTNPTRKMVASAEFYSSHMRAVFEGLVKEHFGDQFVEPIFNYYSTKLEENIGSILNAEIHDRIELLILLKRNITPIITTTWILT</sequence>
<evidence type="ECO:0000313" key="1">
    <source>
        <dbReference type="EMBL" id="KAJ4707007.1"/>
    </source>
</evidence>
<gene>
    <name evidence="1" type="ORF">OWV82_020583</name>
</gene>
<comment type="caution">
    <text evidence="1">The sequence shown here is derived from an EMBL/GenBank/DDBJ whole genome shotgun (WGS) entry which is preliminary data.</text>
</comment>
<keyword evidence="2" id="KW-1185">Reference proteome</keyword>
<keyword evidence="1" id="KW-0489">Methyltransferase</keyword>
<keyword evidence="1" id="KW-0808">Transferase</keyword>
<proteinExistence type="predicted"/>
<protein>
    <submittedName>
        <fullName evidence="1">S-adenosylmethionine-dependent methyltransferase</fullName>
    </submittedName>
</protein>
<accession>A0ACC1X7R3</accession>
<evidence type="ECO:0000313" key="2">
    <source>
        <dbReference type="Proteomes" id="UP001164539"/>
    </source>
</evidence>